<proteinExistence type="predicted"/>
<dbReference type="Pfam" id="PF00536">
    <property type="entry name" value="SAM_1"/>
    <property type="match status" value="1"/>
</dbReference>
<evidence type="ECO:0000313" key="2">
    <source>
        <dbReference type="Proteomes" id="UP000504618"/>
    </source>
</evidence>
<dbReference type="GeneID" id="112466247"/>
<accession>A0A6J1RB64</accession>
<dbReference type="Gene3D" id="1.10.150.50">
    <property type="entry name" value="Transcription Factor, Ets-1"/>
    <property type="match status" value="1"/>
</dbReference>
<dbReference type="CDD" id="cd09487">
    <property type="entry name" value="SAM_superfamily"/>
    <property type="match status" value="1"/>
</dbReference>
<dbReference type="InterPro" id="IPR013761">
    <property type="entry name" value="SAM/pointed_sf"/>
</dbReference>
<dbReference type="AlphaFoldDB" id="A0A6J1RB64"/>
<dbReference type="InterPro" id="IPR001660">
    <property type="entry name" value="SAM"/>
</dbReference>
<gene>
    <name evidence="3" type="primary">LOC112466247</name>
</gene>
<name>A0A6J1RB64_9HYME</name>
<evidence type="ECO:0000313" key="3">
    <source>
        <dbReference type="RefSeq" id="XP_024890015.1"/>
    </source>
</evidence>
<keyword evidence="2" id="KW-1185">Reference proteome</keyword>
<organism evidence="2 3">
    <name type="scientific">Temnothorax curvispinosus</name>
    <dbReference type="NCBI Taxonomy" id="300111"/>
    <lineage>
        <taxon>Eukaryota</taxon>
        <taxon>Metazoa</taxon>
        <taxon>Ecdysozoa</taxon>
        <taxon>Arthropoda</taxon>
        <taxon>Hexapoda</taxon>
        <taxon>Insecta</taxon>
        <taxon>Pterygota</taxon>
        <taxon>Neoptera</taxon>
        <taxon>Endopterygota</taxon>
        <taxon>Hymenoptera</taxon>
        <taxon>Apocrita</taxon>
        <taxon>Aculeata</taxon>
        <taxon>Formicoidea</taxon>
        <taxon>Formicidae</taxon>
        <taxon>Myrmicinae</taxon>
        <taxon>Temnothorax</taxon>
    </lineage>
</organism>
<dbReference type="OrthoDB" id="3598281at2759"/>
<feature type="domain" description="SAM" evidence="1">
    <location>
        <begin position="4"/>
        <end position="59"/>
    </location>
</feature>
<dbReference type="SUPFAM" id="SSF47769">
    <property type="entry name" value="SAM/Pointed domain"/>
    <property type="match status" value="1"/>
</dbReference>
<dbReference type="RefSeq" id="XP_024890015.1">
    <property type="nucleotide sequence ID" value="XM_025034247.1"/>
</dbReference>
<sequence length="171" mass="19528">MMEESVADLLKNWGFEKFVSIFEENEVNMDAMKVMTHEDVVSLISKTGPRIKFWSKLQEWQSRNKNAIAINTSTDIESLPTNPVMGNEICMPDAKDLFEQHPTLELPIEIKDLDLIIPSTSQQQANSADIIIIDIEKTSEEQTPVVQCKRNLKNMSHQSQFCISLLNFLSQ</sequence>
<evidence type="ECO:0000259" key="1">
    <source>
        <dbReference type="Pfam" id="PF00536"/>
    </source>
</evidence>
<dbReference type="Proteomes" id="UP000504618">
    <property type="component" value="Unplaced"/>
</dbReference>
<protein>
    <submittedName>
        <fullName evidence="3">Uncharacterized protein LOC112466247 isoform X1</fullName>
    </submittedName>
</protein>
<reference evidence="3" key="1">
    <citation type="submission" date="2025-08" db="UniProtKB">
        <authorList>
            <consortium name="RefSeq"/>
        </authorList>
    </citation>
    <scope>IDENTIFICATION</scope>
    <source>
        <tissue evidence="3">Whole body</tissue>
    </source>
</reference>